<dbReference type="Gene3D" id="1.10.10.60">
    <property type="entry name" value="Homeodomain-like"/>
    <property type="match status" value="2"/>
</dbReference>
<dbReference type="SUPFAM" id="SSF46689">
    <property type="entry name" value="Homeodomain-like"/>
    <property type="match status" value="1"/>
</dbReference>
<evidence type="ECO:0000256" key="4">
    <source>
        <dbReference type="ARBA" id="ARBA00023125"/>
    </source>
</evidence>
<feature type="domain" description="HTH myb-type" evidence="9">
    <location>
        <begin position="131"/>
        <end position="183"/>
    </location>
</feature>
<reference evidence="10" key="1">
    <citation type="submission" date="2020-07" db="EMBL/GenBank/DDBJ databases">
        <title>Genome sequence and genetic diversity analysis of an under-domesticated orphan crop, white fonio (Digitaria exilis).</title>
        <authorList>
            <person name="Bennetzen J.L."/>
            <person name="Chen S."/>
            <person name="Ma X."/>
            <person name="Wang X."/>
            <person name="Yssel A.E.J."/>
            <person name="Chaluvadi S.R."/>
            <person name="Johnson M."/>
            <person name="Gangashetty P."/>
            <person name="Hamidou F."/>
            <person name="Sanogo M.D."/>
            <person name="Zwaenepoel A."/>
            <person name="Wallace J."/>
            <person name="Van De Peer Y."/>
            <person name="Van Deynze A."/>
        </authorList>
    </citation>
    <scope>NUCLEOTIDE SEQUENCE</scope>
    <source>
        <tissue evidence="10">Leaves</tissue>
    </source>
</reference>
<feature type="compositionally biased region" description="Basic and acidic residues" evidence="7">
    <location>
        <begin position="539"/>
        <end position="550"/>
    </location>
</feature>
<evidence type="ECO:0000256" key="2">
    <source>
        <dbReference type="ARBA" id="ARBA00022737"/>
    </source>
</evidence>
<gene>
    <name evidence="10" type="ORF">HU200_066443</name>
</gene>
<accession>A0A834ZY66</accession>
<protein>
    <submittedName>
        <fullName evidence="10">Uncharacterized protein</fullName>
    </submittedName>
</protein>
<dbReference type="InterPro" id="IPR012334">
    <property type="entry name" value="Pectin_lyas_fold"/>
</dbReference>
<keyword evidence="4" id="KW-0238">DNA-binding</keyword>
<dbReference type="OrthoDB" id="2143914at2759"/>
<evidence type="ECO:0000256" key="7">
    <source>
        <dbReference type="SAM" id="MobiDB-lite"/>
    </source>
</evidence>
<dbReference type="GO" id="GO:0005634">
    <property type="term" value="C:nucleus"/>
    <property type="evidence" value="ECO:0007669"/>
    <property type="project" value="UniProtKB-SubCell"/>
</dbReference>
<dbReference type="SMART" id="SM00717">
    <property type="entry name" value="SANT"/>
    <property type="match status" value="2"/>
</dbReference>
<dbReference type="PROSITE" id="PS50090">
    <property type="entry name" value="MYB_LIKE"/>
    <property type="match status" value="2"/>
</dbReference>
<feature type="domain" description="Myb-like" evidence="8">
    <location>
        <begin position="184"/>
        <end position="234"/>
    </location>
</feature>
<sequence length="699" mass="77053">MRVSDPSPSQQSDDKSSVFFLLCSALLCLLPLIFSSSPPTLPIKAILSPTPNPPQLLFSPLLFLTTRSIDSIRLVSQQWRWCCSRVPRRASSSATAPAPAGAGHVRGRASMAVAAKREPEPDDQKEDGDAEAELRRGPWTVDEDLTLINYIAEHGEGRWNALARAAGLKRTGKSCRLRWLNYLRPDVKRGDFTADEQLLILDLHSRWGNRWSKIAAQLPGRTDNEIKNYWRTRVQKHAKQLNCDVNSKRFKDAMRFLWMPRLAERAAADHHHHLSSSSSPASSLPAAGDLTGCVEKMMMMTAMNDVSSNSEDRSPSSGLTTTTSSSSGGSFTSESNAVVSVAGEEWAAMQRQQQEENEFWSTATALQQLTRREDQLCVSQQDMHQDLISGWVQGFSTASRRTWRSSGASTTSGGCNEFNYYTIFSSRQSLGYKLTIKESEGPSRKASKMCSQRKKQAATCVPALMEESLSGHHTMYRPAPELARPWLPPRSTHQQPDHHPTLKMATTITDRLLDQHHASSSSIDHGAATGGDEDDDDEKAPARPGSDRPRVVAASSTIRRCGGGGEPRGSFRQLDRQEPGELHREHGVVRQEGRGDGGKTLDASLSAAEEKEDDLRHRPVGQGANYATITAAIADIPNNNDRRVILDLKPGATFREKLLVNLTQPYVTFKSDPTNPATIAWNDTAATPGKTVKARRNSR</sequence>
<dbReference type="InterPro" id="IPR044676">
    <property type="entry name" value="EOBI/EOBII-like_plant"/>
</dbReference>
<dbReference type="GO" id="GO:0003700">
    <property type="term" value="F:DNA-binding transcription factor activity"/>
    <property type="evidence" value="ECO:0007669"/>
    <property type="project" value="InterPro"/>
</dbReference>
<dbReference type="EMBL" id="JACEFO010003088">
    <property type="protein sequence ID" value="KAF8644490.1"/>
    <property type="molecule type" value="Genomic_DNA"/>
</dbReference>
<proteinExistence type="predicted"/>
<organism evidence="10 11">
    <name type="scientific">Digitaria exilis</name>
    <dbReference type="NCBI Taxonomy" id="1010633"/>
    <lineage>
        <taxon>Eukaryota</taxon>
        <taxon>Viridiplantae</taxon>
        <taxon>Streptophyta</taxon>
        <taxon>Embryophyta</taxon>
        <taxon>Tracheophyta</taxon>
        <taxon>Spermatophyta</taxon>
        <taxon>Magnoliopsida</taxon>
        <taxon>Liliopsida</taxon>
        <taxon>Poales</taxon>
        <taxon>Poaceae</taxon>
        <taxon>PACMAD clade</taxon>
        <taxon>Panicoideae</taxon>
        <taxon>Panicodae</taxon>
        <taxon>Paniceae</taxon>
        <taxon>Anthephorinae</taxon>
        <taxon>Digitaria</taxon>
    </lineage>
</organism>
<keyword evidence="2" id="KW-0677">Repeat</keyword>
<feature type="region of interest" description="Disordered" evidence="7">
    <location>
        <begin position="306"/>
        <end position="334"/>
    </location>
</feature>
<dbReference type="AlphaFoldDB" id="A0A834ZY66"/>
<feature type="compositionally biased region" description="Low complexity" evidence="7">
    <location>
        <begin position="275"/>
        <end position="287"/>
    </location>
</feature>
<evidence type="ECO:0000256" key="1">
    <source>
        <dbReference type="ARBA" id="ARBA00004123"/>
    </source>
</evidence>
<dbReference type="FunFam" id="1.10.10.60:FF:000107">
    <property type="entry name" value="MYB transcription factor"/>
    <property type="match status" value="1"/>
</dbReference>
<dbReference type="PANTHER" id="PTHR45675:SF38">
    <property type="entry name" value="TRANSCRIPTION FACTOR JAMYB"/>
    <property type="match status" value="1"/>
</dbReference>
<feature type="compositionally biased region" description="Basic and acidic residues" evidence="7">
    <location>
        <begin position="573"/>
        <end position="599"/>
    </location>
</feature>
<feature type="domain" description="Myb-like" evidence="8">
    <location>
        <begin position="131"/>
        <end position="183"/>
    </location>
</feature>
<keyword evidence="5" id="KW-0804">Transcription</keyword>
<comment type="caution">
    <text evidence="10">The sequence shown here is derived from an EMBL/GenBank/DDBJ whole genome shotgun (WGS) entry which is preliminary data.</text>
</comment>
<keyword evidence="11" id="KW-1185">Reference proteome</keyword>
<name>A0A834ZY66_9POAL</name>
<dbReference type="GO" id="GO:0043565">
    <property type="term" value="F:sequence-specific DNA binding"/>
    <property type="evidence" value="ECO:0007669"/>
    <property type="project" value="InterPro"/>
</dbReference>
<feature type="region of interest" description="Disordered" evidence="7">
    <location>
        <begin position="517"/>
        <end position="615"/>
    </location>
</feature>
<evidence type="ECO:0000259" key="9">
    <source>
        <dbReference type="PROSITE" id="PS51294"/>
    </source>
</evidence>
<feature type="region of interest" description="Disordered" evidence="7">
    <location>
        <begin position="269"/>
        <end position="288"/>
    </location>
</feature>
<dbReference type="FunFam" id="1.10.10.60:FF:000011">
    <property type="entry name" value="Myb transcription factor"/>
    <property type="match status" value="1"/>
</dbReference>
<feature type="domain" description="HTH myb-type" evidence="9">
    <location>
        <begin position="184"/>
        <end position="238"/>
    </location>
</feature>
<dbReference type="PROSITE" id="PS51294">
    <property type="entry name" value="HTH_MYB"/>
    <property type="match status" value="2"/>
</dbReference>
<dbReference type="PANTHER" id="PTHR45675">
    <property type="entry name" value="MYB TRANSCRIPTION FACTOR-RELATED-RELATED"/>
    <property type="match status" value="1"/>
</dbReference>
<dbReference type="SUPFAM" id="SSF51126">
    <property type="entry name" value="Pectin lyase-like"/>
    <property type="match status" value="1"/>
</dbReference>
<feature type="region of interest" description="Disordered" evidence="7">
    <location>
        <begin position="91"/>
        <end position="135"/>
    </location>
</feature>
<keyword evidence="3" id="KW-0805">Transcription regulation</keyword>
<dbReference type="Proteomes" id="UP000636709">
    <property type="component" value="Unassembled WGS sequence"/>
</dbReference>
<evidence type="ECO:0000313" key="11">
    <source>
        <dbReference type="Proteomes" id="UP000636709"/>
    </source>
</evidence>
<dbReference type="InterPro" id="IPR001005">
    <property type="entry name" value="SANT/Myb"/>
</dbReference>
<evidence type="ECO:0000259" key="8">
    <source>
        <dbReference type="PROSITE" id="PS50090"/>
    </source>
</evidence>
<dbReference type="Pfam" id="PF00249">
    <property type="entry name" value="Myb_DNA-binding"/>
    <property type="match status" value="2"/>
</dbReference>
<dbReference type="CDD" id="cd00167">
    <property type="entry name" value="SANT"/>
    <property type="match status" value="2"/>
</dbReference>
<feature type="compositionally biased region" description="Low complexity" evidence="7">
    <location>
        <begin position="91"/>
        <end position="102"/>
    </location>
</feature>
<keyword evidence="6" id="KW-0539">Nucleus</keyword>
<evidence type="ECO:0000256" key="3">
    <source>
        <dbReference type="ARBA" id="ARBA00023015"/>
    </source>
</evidence>
<evidence type="ECO:0000313" key="10">
    <source>
        <dbReference type="EMBL" id="KAF8644490.1"/>
    </source>
</evidence>
<evidence type="ECO:0000256" key="6">
    <source>
        <dbReference type="ARBA" id="ARBA00023242"/>
    </source>
</evidence>
<dbReference type="InterPro" id="IPR009057">
    <property type="entry name" value="Homeodomain-like_sf"/>
</dbReference>
<dbReference type="InterPro" id="IPR011050">
    <property type="entry name" value="Pectin_lyase_fold/virulence"/>
</dbReference>
<comment type="subcellular location">
    <subcellularLocation>
        <location evidence="1">Nucleus</location>
    </subcellularLocation>
</comment>
<dbReference type="Gene3D" id="2.160.20.10">
    <property type="entry name" value="Single-stranded right-handed beta-helix, Pectin lyase-like"/>
    <property type="match status" value="1"/>
</dbReference>
<feature type="compositionally biased region" description="Low complexity" evidence="7">
    <location>
        <begin position="315"/>
        <end position="334"/>
    </location>
</feature>
<dbReference type="InterPro" id="IPR017930">
    <property type="entry name" value="Myb_dom"/>
</dbReference>
<evidence type="ECO:0000256" key="5">
    <source>
        <dbReference type="ARBA" id="ARBA00023163"/>
    </source>
</evidence>
<feature type="compositionally biased region" description="Acidic residues" evidence="7">
    <location>
        <begin position="120"/>
        <end position="131"/>
    </location>
</feature>